<dbReference type="AlphaFoldDB" id="A0ABD2HHV7"/>
<reference evidence="3 4" key="1">
    <citation type="journal article" date="2022" name="G3 (Bethesda)">
        <title>Evaluating Illumina-, Nanopore-, and PacBio-based genome assembly strategies with the bald notothen, Trematomus borchgrevinki.</title>
        <authorList>
            <person name="Rayamajhi N."/>
            <person name="Cheng C.C."/>
            <person name="Catchen J.M."/>
        </authorList>
    </citation>
    <scope>NUCLEOTIDE SEQUENCE [LARGE SCALE GENOMIC DNA]</scope>
    <source>
        <strain evidence="3">AGRC-2024</strain>
    </source>
</reference>
<dbReference type="PANTHER" id="PTHR15077">
    <property type="entry name" value="FAS-ASSOCIATING DEATH DOMAIN-CONTAINING PROTEIN FADD"/>
    <property type="match status" value="1"/>
</dbReference>
<dbReference type="InterPro" id="IPR001875">
    <property type="entry name" value="DED_dom"/>
</dbReference>
<evidence type="ECO:0008006" key="5">
    <source>
        <dbReference type="Google" id="ProtNLM"/>
    </source>
</evidence>
<protein>
    <recommendedName>
        <fullName evidence="5">FADD</fullName>
    </recommendedName>
</protein>
<dbReference type="Pfam" id="PF00531">
    <property type="entry name" value="Death"/>
    <property type="match status" value="1"/>
</dbReference>
<dbReference type="Proteomes" id="UP001619887">
    <property type="component" value="Unassembled WGS sequence"/>
</dbReference>
<dbReference type="PROSITE" id="PS50017">
    <property type="entry name" value="DEATH_DOMAIN"/>
    <property type="match status" value="1"/>
</dbReference>
<evidence type="ECO:0000313" key="4">
    <source>
        <dbReference type="Proteomes" id="UP001619887"/>
    </source>
</evidence>
<dbReference type="SUPFAM" id="SSF47986">
    <property type="entry name" value="DEATH domain"/>
    <property type="match status" value="2"/>
</dbReference>
<reference evidence="3 4" key="2">
    <citation type="journal article" date="2024" name="G3 (Bethesda)">
        <title>The genome of the cryopelagic Antarctic bald notothen, Trematomus borchgrevinki.</title>
        <authorList>
            <person name="Rayamajhi N."/>
            <person name="Rivera-Colon A.G."/>
            <person name="Minhas B.F."/>
            <person name="Cheng C.C."/>
            <person name="Catchen J.M."/>
        </authorList>
    </citation>
    <scope>NUCLEOTIDE SEQUENCE [LARGE SCALE GENOMIC DNA]</scope>
    <source>
        <strain evidence="3">AGRC-2024</strain>
    </source>
</reference>
<keyword evidence="4" id="KW-1185">Reference proteome</keyword>
<dbReference type="EMBL" id="JBIYXZ010002069">
    <property type="protein sequence ID" value="KAL3066064.1"/>
    <property type="molecule type" value="Genomic_DNA"/>
</dbReference>
<comment type="caution">
    <text evidence="3">The sequence shown here is derived from an EMBL/GenBank/DDBJ whole genome shotgun (WGS) entry which is preliminary data.</text>
</comment>
<dbReference type="Gene3D" id="1.10.533.10">
    <property type="entry name" value="Death Domain, Fas"/>
    <property type="match status" value="2"/>
</dbReference>
<dbReference type="SMART" id="SM00005">
    <property type="entry name" value="DEATH"/>
    <property type="match status" value="1"/>
</dbReference>
<feature type="domain" description="Death" evidence="1">
    <location>
        <begin position="109"/>
        <end position="193"/>
    </location>
</feature>
<evidence type="ECO:0000259" key="2">
    <source>
        <dbReference type="PROSITE" id="PS50168"/>
    </source>
</evidence>
<feature type="domain" description="DED" evidence="2">
    <location>
        <begin position="5"/>
        <end position="83"/>
    </location>
</feature>
<dbReference type="SMART" id="SM00031">
    <property type="entry name" value="DED"/>
    <property type="match status" value="1"/>
</dbReference>
<dbReference type="InterPro" id="IPR000488">
    <property type="entry name" value="Death_dom"/>
</dbReference>
<organism evidence="3 4">
    <name type="scientific">Pagothenia borchgrevinki</name>
    <name type="common">Bald rockcod</name>
    <name type="synonym">Trematomus borchgrevinki</name>
    <dbReference type="NCBI Taxonomy" id="8213"/>
    <lineage>
        <taxon>Eukaryota</taxon>
        <taxon>Metazoa</taxon>
        <taxon>Chordata</taxon>
        <taxon>Craniata</taxon>
        <taxon>Vertebrata</taxon>
        <taxon>Euteleostomi</taxon>
        <taxon>Actinopterygii</taxon>
        <taxon>Neopterygii</taxon>
        <taxon>Teleostei</taxon>
        <taxon>Neoteleostei</taxon>
        <taxon>Acanthomorphata</taxon>
        <taxon>Eupercaria</taxon>
        <taxon>Perciformes</taxon>
        <taxon>Notothenioidei</taxon>
        <taxon>Nototheniidae</taxon>
        <taxon>Pagothenia</taxon>
    </lineage>
</organism>
<proteinExistence type="predicted"/>
<gene>
    <name evidence="3" type="ORF">OYC64_016081</name>
</gene>
<evidence type="ECO:0000313" key="3">
    <source>
        <dbReference type="EMBL" id="KAL3066064.1"/>
    </source>
</evidence>
<dbReference type="FunFam" id="1.10.533.10:FF:000059">
    <property type="entry name" value="Fas-associated via death domain"/>
    <property type="match status" value="1"/>
</dbReference>
<dbReference type="PROSITE" id="PS50168">
    <property type="entry name" value="DED"/>
    <property type="match status" value="1"/>
</dbReference>
<name>A0ABD2HHV7_PAGBO</name>
<dbReference type="Pfam" id="PF01335">
    <property type="entry name" value="DED"/>
    <property type="match status" value="1"/>
</dbReference>
<dbReference type="CDD" id="cd08336">
    <property type="entry name" value="DED_FADD"/>
    <property type="match status" value="1"/>
</dbReference>
<accession>A0ABD2HHV7</accession>
<dbReference type="InterPro" id="IPR016729">
    <property type="entry name" value="FADD"/>
</dbReference>
<dbReference type="PANTHER" id="PTHR15077:SF10">
    <property type="entry name" value="FAS-ASSOCIATED DEATH DOMAIN PROTEIN"/>
    <property type="match status" value="1"/>
</dbReference>
<evidence type="ECO:0000259" key="1">
    <source>
        <dbReference type="PROSITE" id="PS50017"/>
    </source>
</evidence>
<dbReference type="InterPro" id="IPR011029">
    <property type="entry name" value="DEATH-like_dom_sf"/>
</dbReference>
<sequence length="196" mass="22577">MSSLQFNSLLLDISNQLTEKQLEDLKFLCGDMLGKRELEKISSGVRLFQLLTERRKLGADNTDCLSRFLTQIQRQDLAERLESFESFESFESQAEASDDLPDKEERDKLGIATEVIVENLGRNWRKLGRRLGLTEVKIDSVSKRHPTDLEETTRELLKEWRRSRGAQAQTQELIQALRTCMLNRTADQVEDSLPSC</sequence>